<dbReference type="InterPro" id="IPR002386">
    <property type="entry name" value="Amicyanin/Pseudoazurin"/>
</dbReference>
<keyword evidence="6 7" id="KW-0186">Copper</keyword>
<feature type="binding site" evidence="7">
    <location>
        <position position="140"/>
    </location>
    <ligand>
        <name>Cu cation</name>
        <dbReference type="ChEBI" id="CHEBI:23378"/>
    </ligand>
</feature>
<evidence type="ECO:0000256" key="8">
    <source>
        <dbReference type="SAM" id="MobiDB-lite"/>
    </source>
</evidence>
<reference evidence="10 11" key="1">
    <citation type="journal article" date="2019" name="Int. J. Syst. Evol. Microbiol.">
        <title>The Global Catalogue of Microorganisms (GCM) 10K type strain sequencing project: providing services to taxonomists for standard genome sequencing and annotation.</title>
        <authorList>
            <consortium name="The Broad Institute Genomics Platform"/>
            <consortium name="The Broad Institute Genome Sequencing Center for Infectious Disease"/>
            <person name="Wu L."/>
            <person name="Ma J."/>
        </authorList>
    </citation>
    <scope>NUCLEOTIDE SEQUENCE [LARGE SCALE GENOMIC DNA]</scope>
    <source>
        <strain evidence="10 11">PSR21</strain>
    </source>
</reference>
<accession>A0ABD6ADR1</accession>
<evidence type="ECO:0000259" key="9">
    <source>
        <dbReference type="Pfam" id="PF00127"/>
    </source>
</evidence>
<dbReference type="GO" id="GO:0046872">
    <property type="term" value="F:metal ion binding"/>
    <property type="evidence" value="ECO:0007669"/>
    <property type="project" value="UniProtKB-KW"/>
</dbReference>
<dbReference type="InterPro" id="IPR017533">
    <property type="entry name" value="Halocyanin"/>
</dbReference>
<evidence type="ECO:0000256" key="7">
    <source>
        <dbReference type="PIRSR" id="PIRSR602386-1"/>
    </source>
</evidence>
<evidence type="ECO:0000256" key="1">
    <source>
        <dbReference type="ARBA" id="ARBA00004418"/>
    </source>
</evidence>
<feature type="binding site" evidence="7">
    <location>
        <position position="148"/>
    </location>
    <ligand>
        <name>Cu cation</name>
        <dbReference type="ChEBI" id="CHEBI:23378"/>
    </ligand>
</feature>
<dbReference type="GeneID" id="79317497"/>
<feature type="domain" description="Blue (type 1) copper" evidence="9">
    <location>
        <begin position="71"/>
        <end position="154"/>
    </location>
</feature>
<gene>
    <name evidence="10" type="ORF">ACFQPE_16220</name>
</gene>
<evidence type="ECO:0000256" key="2">
    <source>
        <dbReference type="ARBA" id="ARBA00022448"/>
    </source>
</evidence>
<evidence type="ECO:0000256" key="5">
    <source>
        <dbReference type="ARBA" id="ARBA00022982"/>
    </source>
</evidence>
<dbReference type="GO" id="GO:0042597">
    <property type="term" value="C:periplasmic space"/>
    <property type="evidence" value="ECO:0007669"/>
    <property type="project" value="UniProtKB-SubCell"/>
</dbReference>
<dbReference type="Proteomes" id="UP001596547">
    <property type="component" value="Unassembled WGS sequence"/>
</dbReference>
<dbReference type="PROSITE" id="PS51318">
    <property type="entry name" value="TAT"/>
    <property type="match status" value="1"/>
</dbReference>
<feature type="binding site" evidence="7">
    <location>
        <position position="143"/>
    </location>
    <ligand>
        <name>Cu cation</name>
        <dbReference type="ChEBI" id="CHEBI:23378"/>
    </ligand>
</feature>
<keyword evidence="5" id="KW-0249">Electron transport</keyword>
<evidence type="ECO:0000256" key="3">
    <source>
        <dbReference type="ARBA" id="ARBA00022723"/>
    </source>
</evidence>
<keyword evidence="2" id="KW-0813">Transport</keyword>
<name>A0ABD6ADR1_9EURY</name>
<evidence type="ECO:0000313" key="10">
    <source>
        <dbReference type="EMBL" id="MFC7318326.1"/>
    </source>
</evidence>
<dbReference type="InterPro" id="IPR006311">
    <property type="entry name" value="TAT_signal"/>
</dbReference>
<comment type="subcellular location">
    <subcellularLocation>
        <location evidence="1">Periplasm</location>
    </subcellularLocation>
</comment>
<dbReference type="InterPro" id="IPR008972">
    <property type="entry name" value="Cupredoxin"/>
</dbReference>
<evidence type="ECO:0000256" key="4">
    <source>
        <dbReference type="ARBA" id="ARBA00022764"/>
    </source>
</evidence>
<dbReference type="CDD" id="cd04220">
    <property type="entry name" value="Halocyanin"/>
    <property type="match status" value="1"/>
</dbReference>
<sequence length="343" mass="34746">MSDARHPIATRRQFLAGTAGAALGAGLLASPAVAQSGGGGGADLATWFENTDNADGIVDERGTSSVEITVGAEGNGGAFAFEPAAVRVDPGTTVVWTWTGEGGTHNVVATNGEFESEYYQTAGETFEHAPEGEGLLTYACAPHESVGMKGALVVGDVSASLGGDGGTNAANATNETGGGESASGPERTFGGWLENTDNYAGVVDGRGEDRVTVKVGAEGNGGAFAFDPPAIHVDPDTIVVWKWVGDAGAYDVVDERLGYRSDRVSGTGHRFAVAFGGGGVSKYECEAYGERGMRGVVVIGDPDDRVISETGTAALGGGAALLAAPLLYGLRSHAKNTTGPKSE</sequence>
<evidence type="ECO:0000256" key="6">
    <source>
        <dbReference type="ARBA" id="ARBA00023008"/>
    </source>
</evidence>
<dbReference type="NCBIfam" id="TIGR03102">
    <property type="entry name" value="halo_cynanin"/>
    <property type="match status" value="2"/>
</dbReference>
<protein>
    <submittedName>
        <fullName evidence="10">Halocyanin domain-containing protein</fullName>
    </submittedName>
</protein>
<feature type="binding site" evidence="7">
    <location>
        <position position="105"/>
    </location>
    <ligand>
        <name>Cu cation</name>
        <dbReference type="ChEBI" id="CHEBI:23378"/>
    </ligand>
</feature>
<dbReference type="PRINTS" id="PR00155">
    <property type="entry name" value="AMICYANIN"/>
</dbReference>
<keyword evidence="4" id="KW-0574">Periplasm</keyword>
<dbReference type="Pfam" id="PF00127">
    <property type="entry name" value="Copper-bind"/>
    <property type="match status" value="1"/>
</dbReference>
<dbReference type="Gene3D" id="2.60.40.420">
    <property type="entry name" value="Cupredoxins - blue copper proteins"/>
    <property type="match status" value="2"/>
</dbReference>
<organism evidence="10 11">
    <name type="scientific">Halomarina halobia</name>
    <dbReference type="NCBI Taxonomy" id="3033386"/>
    <lineage>
        <taxon>Archaea</taxon>
        <taxon>Methanobacteriati</taxon>
        <taxon>Methanobacteriota</taxon>
        <taxon>Stenosarchaea group</taxon>
        <taxon>Halobacteria</taxon>
        <taxon>Halobacteriales</taxon>
        <taxon>Natronomonadaceae</taxon>
        <taxon>Halomarina</taxon>
    </lineage>
</organism>
<comment type="cofactor">
    <cofactor evidence="7">
        <name>Cu cation</name>
        <dbReference type="ChEBI" id="CHEBI:23378"/>
    </cofactor>
    <text evidence="7">Binds 1 copper ion per subunit.</text>
</comment>
<dbReference type="RefSeq" id="WP_276305882.1">
    <property type="nucleotide sequence ID" value="NZ_CP119993.1"/>
</dbReference>
<keyword evidence="11" id="KW-1185">Reference proteome</keyword>
<comment type="caution">
    <text evidence="10">The sequence shown here is derived from an EMBL/GenBank/DDBJ whole genome shotgun (WGS) entry which is preliminary data.</text>
</comment>
<dbReference type="AlphaFoldDB" id="A0ABD6ADR1"/>
<evidence type="ECO:0000313" key="11">
    <source>
        <dbReference type="Proteomes" id="UP001596547"/>
    </source>
</evidence>
<proteinExistence type="predicted"/>
<dbReference type="SUPFAM" id="SSF49503">
    <property type="entry name" value="Cupredoxins"/>
    <property type="match status" value="2"/>
</dbReference>
<feature type="region of interest" description="Disordered" evidence="8">
    <location>
        <begin position="166"/>
        <end position="191"/>
    </location>
</feature>
<dbReference type="EMBL" id="JBHTBF010000003">
    <property type="protein sequence ID" value="MFC7318326.1"/>
    <property type="molecule type" value="Genomic_DNA"/>
</dbReference>
<keyword evidence="3 7" id="KW-0479">Metal-binding</keyword>
<dbReference type="InterPro" id="IPR000923">
    <property type="entry name" value="BlueCu_1"/>
</dbReference>